<gene>
    <name evidence="1" type="ORF">HLH21_12920</name>
</gene>
<organism evidence="1 2">
    <name type="scientific">Gluconacetobacter johannae</name>
    <dbReference type="NCBI Taxonomy" id="112140"/>
    <lineage>
        <taxon>Bacteria</taxon>
        <taxon>Pseudomonadati</taxon>
        <taxon>Pseudomonadota</taxon>
        <taxon>Alphaproteobacteria</taxon>
        <taxon>Acetobacterales</taxon>
        <taxon>Acetobacteraceae</taxon>
        <taxon>Gluconacetobacter</taxon>
    </lineage>
</organism>
<dbReference type="InterPro" id="IPR036249">
    <property type="entry name" value="Thioredoxin-like_sf"/>
</dbReference>
<comment type="caution">
    <text evidence="1">The sequence shown here is derived from an EMBL/GenBank/DDBJ whole genome shotgun (WGS) entry which is preliminary data.</text>
</comment>
<dbReference type="RefSeq" id="WP_182944160.1">
    <property type="nucleotide sequence ID" value="NZ_JABEQH010000017.1"/>
</dbReference>
<protein>
    <submittedName>
        <fullName evidence="1">Peroxiredoxin</fullName>
    </submittedName>
</protein>
<dbReference type="SUPFAM" id="SSF52833">
    <property type="entry name" value="Thioredoxin-like"/>
    <property type="match status" value="1"/>
</dbReference>
<dbReference type="EMBL" id="JABEQH010000017">
    <property type="protein sequence ID" value="MBB2176813.1"/>
    <property type="molecule type" value="Genomic_DNA"/>
</dbReference>
<evidence type="ECO:0000313" key="1">
    <source>
        <dbReference type="EMBL" id="MBB2176813.1"/>
    </source>
</evidence>
<dbReference type="Proteomes" id="UP000561066">
    <property type="component" value="Unassembled WGS sequence"/>
</dbReference>
<dbReference type="PIRSF" id="PIRSF000239">
    <property type="entry name" value="AHPC"/>
    <property type="match status" value="1"/>
</dbReference>
<dbReference type="InterPro" id="IPR024706">
    <property type="entry name" value="Peroxiredoxin_AhpC-typ"/>
</dbReference>
<dbReference type="AlphaFoldDB" id="A0A7W4J931"/>
<proteinExistence type="predicted"/>
<dbReference type="Gene3D" id="3.40.30.10">
    <property type="entry name" value="Glutaredoxin"/>
    <property type="match status" value="1"/>
</dbReference>
<evidence type="ECO:0000313" key="2">
    <source>
        <dbReference type="Proteomes" id="UP000561066"/>
    </source>
</evidence>
<sequence length="156" mass="16442">MPLFPGQKAPDFRAETTAGPIAFHAWLGASWGLLISHPDDFRPSTLRAAAEGAAGGAFRAPRLLGLSGGPRADAPIPLVLAPADDVRALYTGISPDVSAGARPHDRSVFIIAPDKTIRMTVSHPSSGLQDFGDILRIWQALSAADRTEDHDVRSAA</sequence>
<accession>A0A7W4J931</accession>
<name>A0A7W4J931_9PROT</name>
<reference evidence="1 2" key="1">
    <citation type="submission" date="2020-04" db="EMBL/GenBank/DDBJ databases">
        <title>Description of novel Gluconacetobacter.</title>
        <authorList>
            <person name="Sombolestani A."/>
        </authorList>
    </citation>
    <scope>NUCLEOTIDE SEQUENCE [LARGE SCALE GENOMIC DNA]</scope>
    <source>
        <strain evidence="1 2">LMG 21312</strain>
    </source>
</reference>
<keyword evidence="2" id="KW-1185">Reference proteome</keyword>